<gene>
    <name evidence="3" type="ORF">KIPB_000220</name>
</gene>
<feature type="compositionally biased region" description="Low complexity" evidence="1">
    <location>
        <begin position="185"/>
        <end position="198"/>
    </location>
</feature>
<proteinExistence type="predicted"/>
<dbReference type="PANTHER" id="PTHR12847:SF9">
    <property type="entry name" value="NECAP-LIKE PROTEIN CG9132"/>
    <property type="match status" value="1"/>
</dbReference>
<evidence type="ECO:0000259" key="2">
    <source>
        <dbReference type="Pfam" id="PF07933"/>
    </source>
</evidence>
<dbReference type="OrthoDB" id="10265489at2759"/>
<dbReference type="InterPro" id="IPR011993">
    <property type="entry name" value="PH-like_dom_sf"/>
</dbReference>
<dbReference type="SUPFAM" id="SSF50729">
    <property type="entry name" value="PH domain-like"/>
    <property type="match status" value="1"/>
</dbReference>
<keyword evidence="4" id="KW-1185">Reference proteome</keyword>
<evidence type="ECO:0000313" key="4">
    <source>
        <dbReference type="Proteomes" id="UP000265618"/>
    </source>
</evidence>
<comment type="caution">
    <text evidence="3">The sequence shown here is derived from an EMBL/GenBank/DDBJ whole genome shotgun (WGS) entry which is preliminary data.</text>
</comment>
<feature type="region of interest" description="Disordered" evidence="1">
    <location>
        <begin position="162"/>
        <end position="223"/>
    </location>
</feature>
<organism evidence="3 4">
    <name type="scientific">Kipferlia bialata</name>
    <dbReference type="NCBI Taxonomy" id="797122"/>
    <lineage>
        <taxon>Eukaryota</taxon>
        <taxon>Metamonada</taxon>
        <taxon>Carpediemonas-like organisms</taxon>
        <taxon>Kipferlia</taxon>
    </lineage>
</organism>
<dbReference type="Gene3D" id="2.30.29.30">
    <property type="entry name" value="Pleckstrin-homology domain (PH domain)/Phosphotyrosine-binding domain (PTB)"/>
    <property type="match status" value="1"/>
</dbReference>
<dbReference type="InterPro" id="IPR012466">
    <property type="entry name" value="NECAP_PHear"/>
</dbReference>
<protein>
    <submittedName>
        <fullName evidence="3">Adaptin ear-binding coat-associated protein 1 NECAP-1</fullName>
    </submittedName>
</protein>
<dbReference type="Proteomes" id="UP000265618">
    <property type="component" value="Unassembled WGS sequence"/>
</dbReference>
<reference evidence="3 4" key="1">
    <citation type="journal article" date="2018" name="PLoS ONE">
        <title>The draft genome of Kipferlia bialata reveals reductive genome evolution in fornicate parasites.</title>
        <authorList>
            <person name="Tanifuji G."/>
            <person name="Takabayashi S."/>
            <person name="Kume K."/>
            <person name="Takagi M."/>
            <person name="Nakayama T."/>
            <person name="Kamikawa R."/>
            <person name="Inagaki Y."/>
            <person name="Hashimoto T."/>
        </authorList>
    </citation>
    <scope>NUCLEOTIDE SEQUENCE [LARGE SCALE GENOMIC DNA]</scope>
    <source>
        <strain evidence="3">NY0173</strain>
    </source>
</reference>
<evidence type="ECO:0000256" key="1">
    <source>
        <dbReference type="SAM" id="MobiDB-lite"/>
    </source>
</evidence>
<feature type="compositionally biased region" description="Low complexity" evidence="1">
    <location>
        <begin position="164"/>
        <end position="177"/>
    </location>
</feature>
<dbReference type="Pfam" id="PF07933">
    <property type="entry name" value="DUF1681"/>
    <property type="match status" value="1"/>
</dbReference>
<feature type="domain" description="NECAP PHear" evidence="2">
    <location>
        <begin position="6"/>
        <end position="158"/>
    </location>
</feature>
<evidence type="ECO:0000313" key="3">
    <source>
        <dbReference type="EMBL" id="GIQ79560.1"/>
    </source>
</evidence>
<dbReference type="EMBL" id="BDIP01000021">
    <property type="protein sequence ID" value="GIQ79560.1"/>
    <property type="molecule type" value="Genomic_DNA"/>
</dbReference>
<dbReference type="GO" id="GO:0006897">
    <property type="term" value="P:endocytosis"/>
    <property type="evidence" value="ECO:0007669"/>
    <property type="project" value="InterPro"/>
</dbReference>
<dbReference type="AlphaFoldDB" id="A0A9K3GEI4"/>
<name>A0A9K3GEI4_9EUKA</name>
<dbReference type="GO" id="GO:0030125">
    <property type="term" value="C:clathrin vesicle coat"/>
    <property type="evidence" value="ECO:0007669"/>
    <property type="project" value="TreeGrafter"/>
</dbReference>
<dbReference type="PANTHER" id="PTHR12847">
    <property type="entry name" value="ATP-BINDING CASSETTE ABC TRANSPORTER-RELATED"/>
    <property type="match status" value="1"/>
</dbReference>
<accession>A0A9K3GEI4</accession>
<sequence length="223" mass="24219">MDPADFEQTVAIIPEAHAYKVPPMRDIRGFLCAGWKEEDNIFRGRLSVKTMGDSLSVEMIKPDGALFTKVPVTFEDFAPLLEKAHDSSRYFILIVKDQASGRTAHIGLGFPSREDAFDFKVALQDHGKYLRRKEAPPTLTMPTEDLSLRSGQTIQVNIPGMHRSASGSAKAKAVSSFAPPPGKGFASPPSFSAPAPASGQDEWADFTASPADTTSGTDDWVDF</sequence>